<accession>A0A0A1W9D3</accession>
<evidence type="ECO:0000313" key="3">
    <source>
        <dbReference type="Proteomes" id="UP000032305"/>
    </source>
</evidence>
<dbReference type="Pfam" id="PF13649">
    <property type="entry name" value="Methyltransf_25"/>
    <property type="match status" value="1"/>
</dbReference>
<dbReference type="AlphaFoldDB" id="A0A0A1W9D3"/>
<dbReference type="CDD" id="cd02440">
    <property type="entry name" value="AdoMet_MTases"/>
    <property type="match status" value="1"/>
</dbReference>
<dbReference type="InterPro" id="IPR041698">
    <property type="entry name" value="Methyltransf_25"/>
</dbReference>
<reference evidence="2 3" key="1">
    <citation type="submission" date="2014-11" db="EMBL/GenBank/DDBJ databases">
        <title>Whole genome shotgun sequence of Sphingomonas parapaucimobilis NBRC 15100.</title>
        <authorList>
            <person name="Katano-Makiyama Y."/>
            <person name="Hosoyama A."/>
            <person name="Hashimoto M."/>
            <person name="Hosoyama Y."/>
            <person name="Noguchi M."/>
            <person name="Numata M."/>
            <person name="Tsuchikane K."/>
            <person name="Hirakata S."/>
            <person name="Uohara A."/>
            <person name="Shimodaira J."/>
            <person name="Ohji S."/>
            <person name="Ichikawa N."/>
            <person name="Kimura A."/>
            <person name="Yamazoe A."/>
            <person name="Fujita N."/>
        </authorList>
    </citation>
    <scope>NUCLEOTIDE SEQUENCE [LARGE SCALE GENOMIC DNA]</scope>
    <source>
        <strain evidence="2 3">NBRC 15100</strain>
    </source>
</reference>
<dbReference type="Gene3D" id="3.40.50.150">
    <property type="entry name" value="Vaccinia Virus protein VP39"/>
    <property type="match status" value="1"/>
</dbReference>
<organism evidence="2 3">
    <name type="scientific">Sphingomonas parapaucimobilis NBRC 15100</name>
    <dbReference type="NCBI Taxonomy" id="1219049"/>
    <lineage>
        <taxon>Bacteria</taxon>
        <taxon>Pseudomonadati</taxon>
        <taxon>Pseudomonadota</taxon>
        <taxon>Alphaproteobacteria</taxon>
        <taxon>Sphingomonadales</taxon>
        <taxon>Sphingomonadaceae</taxon>
        <taxon>Sphingomonas</taxon>
    </lineage>
</organism>
<keyword evidence="3" id="KW-1185">Reference proteome</keyword>
<gene>
    <name evidence="2" type="ORF">SP5_072_00370</name>
</gene>
<feature type="domain" description="Methyltransferase" evidence="1">
    <location>
        <begin position="42"/>
        <end position="133"/>
    </location>
</feature>
<dbReference type="InterPro" id="IPR029063">
    <property type="entry name" value="SAM-dependent_MTases_sf"/>
</dbReference>
<name>A0A0A1W9D3_9SPHN</name>
<sequence>MTTDTSEGWDTIAATFMAVRSEVGAQVVRRWAKDGLSPLAAILDLGCGSGVPIGQALVGEGFAIWGIDASPSLVSAYRANLPDMPVRCEPVQDSDFFGRRFAGVVAIGLIFLLAEADQLHLLEKVTDALEPGGRFLFSAPRERCQWRDSLTGRESRSLGMETYAARLEEYGLVLAGCLTDEGRNHYYDAAKPSRSSGGAARKP</sequence>
<dbReference type="SUPFAM" id="SSF53335">
    <property type="entry name" value="S-adenosyl-L-methionine-dependent methyltransferases"/>
    <property type="match status" value="1"/>
</dbReference>
<dbReference type="OrthoDB" id="9765084at2"/>
<dbReference type="eggNOG" id="COG2227">
    <property type="taxonomic scope" value="Bacteria"/>
</dbReference>
<protein>
    <recommendedName>
        <fullName evidence="1">Methyltransferase domain-containing protein</fullName>
    </recommendedName>
</protein>
<dbReference type="RefSeq" id="WP_042489763.1">
    <property type="nucleotide sequence ID" value="NZ_BBPI01000072.1"/>
</dbReference>
<comment type="caution">
    <text evidence="2">The sequence shown here is derived from an EMBL/GenBank/DDBJ whole genome shotgun (WGS) entry which is preliminary data.</text>
</comment>
<evidence type="ECO:0000259" key="1">
    <source>
        <dbReference type="Pfam" id="PF13649"/>
    </source>
</evidence>
<evidence type="ECO:0000313" key="2">
    <source>
        <dbReference type="EMBL" id="GAM02055.1"/>
    </source>
</evidence>
<dbReference type="EMBL" id="BBPI01000072">
    <property type="protein sequence ID" value="GAM02055.1"/>
    <property type="molecule type" value="Genomic_DNA"/>
</dbReference>
<proteinExistence type="predicted"/>
<dbReference type="Proteomes" id="UP000032305">
    <property type="component" value="Unassembled WGS sequence"/>
</dbReference>